<evidence type="ECO:0000313" key="18">
    <source>
        <dbReference type="Proteomes" id="UP000236311"/>
    </source>
</evidence>
<dbReference type="NCBIfam" id="TIGR00747">
    <property type="entry name" value="fabH"/>
    <property type="match status" value="1"/>
</dbReference>
<dbReference type="OrthoDB" id="9815506at2"/>
<feature type="active site" evidence="14">
    <location>
        <position position="111"/>
    </location>
</feature>
<keyword evidence="18" id="KW-1185">Reference proteome</keyword>
<evidence type="ECO:0000259" key="15">
    <source>
        <dbReference type="Pfam" id="PF08541"/>
    </source>
</evidence>
<dbReference type="InterPro" id="IPR013747">
    <property type="entry name" value="ACP_syn_III_C"/>
</dbReference>
<evidence type="ECO:0000256" key="1">
    <source>
        <dbReference type="ARBA" id="ARBA00005194"/>
    </source>
</evidence>
<feature type="active site" evidence="14">
    <location>
        <position position="278"/>
    </location>
</feature>
<evidence type="ECO:0000313" key="17">
    <source>
        <dbReference type="EMBL" id="SOY28222.1"/>
    </source>
</evidence>
<dbReference type="InterPro" id="IPR016039">
    <property type="entry name" value="Thiolase-like"/>
</dbReference>
<keyword evidence="3 14" id="KW-0444">Lipid biosynthesis</keyword>
<dbReference type="InterPro" id="IPR004655">
    <property type="entry name" value="FabH"/>
</dbReference>
<comment type="subcellular location">
    <subcellularLocation>
        <location evidence="14">Cytoplasm</location>
    </subcellularLocation>
</comment>
<comment type="similarity">
    <text evidence="2 14">Belongs to the thiolase-like superfamily. FabH family.</text>
</comment>
<evidence type="ECO:0000256" key="2">
    <source>
        <dbReference type="ARBA" id="ARBA00008642"/>
    </source>
</evidence>
<dbReference type="PANTHER" id="PTHR43091">
    <property type="entry name" value="3-OXOACYL-[ACYL-CARRIER-PROTEIN] SYNTHASE"/>
    <property type="match status" value="1"/>
</dbReference>
<evidence type="ECO:0000256" key="3">
    <source>
        <dbReference type="ARBA" id="ARBA00022516"/>
    </source>
</evidence>
<feature type="domain" description="Beta-ketoacyl-[acyl-carrier-protein] synthase III N-terminal" evidence="16">
    <location>
        <begin position="105"/>
        <end position="182"/>
    </location>
</feature>
<proteinExistence type="inferred from homology"/>
<dbReference type="InterPro" id="IPR013751">
    <property type="entry name" value="ACP_syn_III_N"/>
</dbReference>
<keyword evidence="8 14" id="KW-0511">Multifunctional enzyme</keyword>
<keyword evidence="9 14" id="KW-0012">Acyltransferase</keyword>
<gene>
    <name evidence="17" type="primary">fabH_1</name>
    <name evidence="14" type="synonym">fabH</name>
    <name evidence="17" type="ORF">AMURIS_00929</name>
</gene>
<comment type="function">
    <text evidence="14">Catalyzes the condensation reaction of fatty acid synthesis by the addition to an acyl acceptor of two carbons from malonyl-ACP. Catalyzes the first condensation reaction which initiates fatty acid synthesis and may therefore play a role in governing the total rate of fatty acid production. Possesses both acetoacetyl-ACP synthase and acetyl transacylase activities. Its substrate specificity determines the biosynthesis of branched-chain and/or straight-chain of fatty acids.</text>
</comment>
<dbReference type="GO" id="GO:0006633">
    <property type="term" value="P:fatty acid biosynthetic process"/>
    <property type="evidence" value="ECO:0007669"/>
    <property type="project" value="UniProtKB-UniRule"/>
</dbReference>
<dbReference type="HAMAP" id="MF_01815">
    <property type="entry name" value="FabH"/>
    <property type="match status" value="1"/>
</dbReference>
<dbReference type="PANTHER" id="PTHR43091:SF1">
    <property type="entry name" value="BETA-KETOACYL-[ACYL-CARRIER-PROTEIN] SYNTHASE III, CHLOROPLASTIC"/>
    <property type="match status" value="1"/>
</dbReference>
<evidence type="ECO:0000256" key="11">
    <source>
        <dbReference type="ARBA" id="ARBA00052407"/>
    </source>
</evidence>
<comment type="domain">
    <text evidence="14">The last Arg residue of the ACP-binding site is essential for the weak association between ACP/AcpP and FabH.</text>
</comment>
<evidence type="ECO:0000256" key="5">
    <source>
        <dbReference type="ARBA" id="ARBA00022832"/>
    </source>
</evidence>
<feature type="domain" description="Beta-ketoacyl-[acyl-carrier-protein] synthase III C-terminal" evidence="15">
    <location>
        <begin position="232"/>
        <end position="321"/>
    </location>
</feature>
<evidence type="ECO:0000256" key="4">
    <source>
        <dbReference type="ARBA" id="ARBA00022679"/>
    </source>
</evidence>
<dbReference type="AlphaFoldDB" id="A0A2K4ZCN6"/>
<keyword evidence="7 14" id="KW-0275">Fatty acid biosynthesis</keyword>
<dbReference type="GO" id="GO:0033818">
    <property type="term" value="F:beta-ketoacyl-acyl-carrier-protein synthase III activity"/>
    <property type="evidence" value="ECO:0007669"/>
    <property type="project" value="UniProtKB-UniRule"/>
</dbReference>
<dbReference type="GO" id="GO:0004315">
    <property type="term" value="F:3-oxoacyl-[acyl-carrier-protein] synthase activity"/>
    <property type="evidence" value="ECO:0007669"/>
    <property type="project" value="InterPro"/>
</dbReference>
<keyword evidence="5 14" id="KW-0276">Fatty acid metabolism</keyword>
<dbReference type="Proteomes" id="UP000236311">
    <property type="component" value="Unassembled WGS sequence"/>
</dbReference>
<sequence length="321" mass="34370">MSIRITGTGSALPGRYVTNEEIAGLVDTSDEWIRERTGIGGRYVSVGETVAELAARACVSALENAEKEAGEVELLLVATCSPEDTTPCIACQVQDKIGAGNAVAFDLNAACAGFLFALHTAWAYVEAGIYRNALIVGSEVLSKIVDWEDRGTCILFGDGAGAVYVEKCESGGVLGFVQHSDGSRGGVLACGCRQIVNPYFSGKAQNPYIRMDGREIFTFAVRQVPMAVEEALDRAGLTVPEVELFVLHQANRRIIEGIARRLSVSLEKFPMNLQKVGNTSSAAIPLLLDELNREGRLREGMKLVLSGFGAGLTYGACVLEW</sequence>
<keyword evidence="4 14" id="KW-0808">Transferase</keyword>
<dbReference type="NCBIfam" id="NF006829">
    <property type="entry name" value="PRK09352.1"/>
    <property type="match status" value="1"/>
</dbReference>
<comment type="catalytic activity">
    <reaction evidence="11">
        <text>(2S)-2-methylbutanoyl-CoA + malonyl-[ACP] + H(+) = (4S)-4-methyl-3-oxohexanoyl-[ACP] + CO2 + CoA</text>
        <dbReference type="Rhea" id="RHEA:42276"/>
        <dbReference type="Rhea" id="RHEA-COMP:9623"/>
        <dbReference type="Rhea" id="RHEA-COMP:17148"/>
        <dbReference type="ChEBI" id="CHEBI:15378"/>
        <dbReference type="ChEBI" id="CHEBI:16526"/>
        <dbReference type="ChEBI" id="CHEBI:57287"/>
        <dbReference type="ChEBI" id="CHEBI:78449"/>
        <dbReference type="ChEBI" id="CHEBI:88166"/>
        <dbReference type="ChEBI" id="CHEBI:167462"/>
        <dbReference type="EC" id="2.3.1.300"/>
    </reaction>
    <physiologicalReaction direction="left-to-right" evidence="11">
        <dbReference type="Rhea" id="RHEA:42277"/>
    </physiologicalReaction>
</comment>
<feature type="region of interest" description="ACP-binding" evidence="14">
    <location>
        <begin position="249"/>
        <end position="253"/>
    </location>
</feature>
<protein>
    <recommendedName>
        <fullName evidence="14">Beta-ketoacyl-[acyl-carrier-protein] synthase III</fullName>
        <shortName evidence="14">Beta-ketoacyl-ACP synthase III</shortName>
        <shortName evidence="14">KAS III</shortName>
        <ecNumber evidence="14">2.3.1.180</ecNumber>
    </recommendedName>
    <alternativeName>
        <fullName evidence="14">3-oxoacyl-[acyl-carrier-protein] synthase 3</fullName>
    </alternativeName>
    <alternativeName>
        <fullName evidence="14">3-oxoacyl-[acyl-carrier-protein] synthase III</fullName>
    </alternativeName>
</protein>
<dbReference type="SUPFAM" id="SSF53901">
    <property type="entry name" value="Thiolase-like"/>
    <property type="match status" value="1"/>
</dbReference>
<evidence type="ECO:0000259" key="16">
    <source>
        <dbReference type="Pfam" id="PF08545"/>
    </source>
</evidence>
<evidence type="ECO:0000256" key="6">
    <source>
        <dbReference type="ARBA" id="ARBA00023098"/>
    </source>
</evidence>
<comment type="catalytic activity">
    <reaction evidence="13">
        <text>3-methylbutanoyl-CoA + malonyl-[ACP] + H(+) = 5-methyl-3-oxohexanoyl-[ACP] + CO2 + CoA</text>
        <dbReference type="Rhea" id="RHEA:42272"/>
        <dbReference type="Rhea" id="RHEA-COMP:9623"/>
        <dbReference type="Rhea" id="RHEA-COMP:9941"/>
        <dbReference type="ChEBI" id="CHEBI:15378"/>
        <dbReference type="ChEBI" id="CHEBI:16526"/>
        <dbReference type="ChEBI" id="CHEBI:57287"/>
        <dbReference type="ChEBI" id="CHEBI:57345"/>
        <dbReference type="ChEBI" id="CHEBI:78449"/>
        <dbReference type="ChEBI" id="CHEBI:78822"/>
        <dbReference type="EC" id="2.3.1.300"/>
    </reaction>
    <physiologicalReaction direction="left-to-right" evidence="13">
        <dbReference type="Rhea" id="RHEA:42273"/>
    </physiologicalReaction>
</comment>
<evidence type="ECO:0000256" key="8">
    <source>
        <dbReference type="ARBA" id="ARBA00023268"/>
    </source>
</evidence>
<evidence type="ECO:0000256" key="14">
    <source>
        <dbReference type="HAMAP-Rule" id="MF_01815"/>
    </source>
</evidence>
<organism evidence="17 18">
    <name type="scientific">Acetatifactor muris</name>
    <dbReference type="NCBI Taxonomy" id="879566"/>
    <lineage>
        <taxon>Bacteria</taxon>
        <taxon>Bacillati</taxon>
        <taxon>Bacillota</taxon>
        <taxon>Clostridia</taxon>
        <taxon>Lachnospirales</taxon>
        <taxon>Lachnospiraceae</taxon>
        <taxon>Acetatifactor</taxon>
    </lineage>
</organism>
<comment type="catalytic activity">
    <reaction evidence="10">
        <text>malonyl-[ACP] + acetyl-CoA + H(+) = 3-oxobutanoyl-[ACP] + CO2 + CoA</text>
        <dbReference type="Rhea" id="RHEA:12080"/>
        <dbReference type="Rhea" id="RHEA-COMP:9623"/>
        <dbReference type="Rhea" id="RHEA-COMP:9625"/>
        <dbReference type="ChEBI" id="CHEBI:15378"/>
        <dbReference type="ChEBI" id="CHEBI:16526"/>
        <dbReference type="ChEBI" id="CHEBI:57287"/>
        <dbReference type="ChEBI" id="CHEBI:57288"/>
        <dbReference type="ChEBI" id="CHEBI:78449"/>
        <dbReference type="ChEBI" id="CHEBI:78450"/>
        <dbReference type="EC" id="2.3.1.180"/>
    </reaction>
    <physiologicalReaction direction="left-to-right" evidence="10">
        <dbReference type="Rhea" id="RHEA:12081"/>
    </physiologicalReaction>
</comment>
<dbReference type="EMBL" id="OFSM01000004">
    <property type="protein sequence ID" value="SOY28222.1"/>
    <property type="molecule type" value="Genomic_DNA"/>
</dbReference>
<dbReference type="Pfam" id="PF08541">
    <property type="entry name" value="ACP_syn_III_C"/>
    <property type="match status" value="1"/>
</dbReference>
<keyword evidence="6 14" id="KW-0443">Lipid metabolism</keyword>
<comment type="pathway">
    <text evidence="1 14">Lipid metabolism; fatty acid biosynthesis.</text>
</comment>
<evidence type="ECO:0000256" key="10">
    <source>
        <dbReference type="ARBA" id="ARBA00051096"/>
    </source>
</evidence>
<dbReference type="Gene3D" id="3.40.47.10">
    <property type="match status" value="1"/>
</dbReference>
<accession>A0A2K4ZCN6</accession>
<evidence type="ECO:0000256" key="12">
    <source>
        <dbReference type="ARBA" id="ARBA00052467"/>
    </source>
</evidence>
<dbReference type="GO" id="GO:0005737">
    <property type="term" value="C:cytoplasm"/>
    <property type="evidence" value="ECO:0007669"/>
    <property type="project" value="UniProtKB-SubCell"/>
</dbReference>
<dbReference type="Pfam" id="PF08545">
    <property type="entry name" value="ACP_syn_III"/>
    <property type="match status" value="1"/>
</dbReference>
<name>A0A2K4ZCN6_9FIRM</name>
<comment type="catalytic activity">
    <reaction evidence="12">
        <text>2-methylpropanoyl-CoA + malonyl-[ACP] + H(+) = 4-methyl-3-oxopentanoyl-[ACP] + CO2 + CoA</text>
        <dbReference type="Rhea" id="RHEA:42268"/>
        <dbReference type="Rhea" id="RHEA-COMP:9623"/>
        <dbReference type="Rhea" id="RHEA-COMP:9940"/>
        <dbReference type="ChEBI" id="CHEBI:15378"/>
        <dbReference type="ChEBI" id="CHEBI:16526"/>
        <dbReference type="ChEBI" id="CHEBI:57287"/>
        <dbReference type="ChEBI" id="CHEBI:57338"/>
        <dbReference type="ChEBI" id="CHEBI:78449"/>
        <dbReference type="ChEBI" id="CHEBI:78820"/>
        <dbReference type="EC" id="2.3.1.300"/>
    </reaction>
    <physiologicalReaction direction="left-to-right" evidence="12">
        <dbReference type="Rhea" id="RHEA:42269"/>
    </physiologicalReaction>
</comment>
<evidence type="ECO:0000256" key="13">
    <source>
        <dbReference type="ARBA" id="ARBA00052985"/>
    </source>
</evidence>
<evidence type="ECO:0000256" key="9">
    <source>
        <dbReference type="ARBA" id="ARBA00023315"/>
    </source>
</evidence>
<reference evidence="17 18" key="1">
    <citation type="submission" date="2018-01" db="EMBL/GenBank/DDBJ databases">
        <authorList>
            <person name="Gaut B.S."/>
            <person name="Morton B.R."/>
            <person name="Clegg M.T."/>
            <person name="Duvall M.R."/>
        </authorList>
    </citation>
    <scope>NUCLEOTIDE SEQUENCE [LARGE SCALE GENOMIC DNA]</scope>
    <source>
        <strain evidence="17">GP69</strain>
    </source>
</reference>
<dbReference type="RefSeq" id="WP_103238332.1">
    <property type="nucleotide sequence ID" value="NZ_CANRXC010000069.1"/>
</dbReference>
<dbReference type="EC" id="2.3.1.180" evidence="14"/>
<feature type="active site" evidence="14">
    <location>
        <position position="248"/>
    </location>
</feature>
<dbReference type="UniPathway" id="UPA00094"/>
<dbReference type="FunFam" id="3.40.47.10:FF:000004">
    <property type="entry name" value="3-oxoacyl-[acyl-carrier-protein] synthase 3"/>
    <property type="match status" value="1"/>
</dbReference>
<evidence type="ECO:0000256" key="7">
    <source>
        <dbReference type="ARBA" id="ARBA00023160"/>
    </source>
</evidence>
<comment type="subunit">
    <text evidence="14">Homodimer.</text>
</comment>
<keyword evidence="14" id="KW-0963">Cytoplasm</keyword>
<dbReference type="CDD" id="cd00830">
    <property type="entry name" value="KAS_III"/>
    <property type="match status" value="1"/>
</dbReference>